<dbReference type="PROSITE" id="PS00109">
    <property type="entry name" value="PROTEIN_KINASE_TYR"/>
    <property type="match status" value="1"/>
</dbReference>
<dbReference type="EMBL" id="JANBOI010001069">
    <property type="protein sequence ID" value="KAJ1727526.1"/>
    <property type="molecule type" value="Genomic_DNA"/>
</dbReference>
<name>A0A9W7YAV7_9FUNG</name>
<dbReference type="AlphaFoldDB" id="A0A9W7YAV7"/>
<gene>
    <name evidence="2" type="ORF">LPJ61_004521</name>
</gene>
<evidence type="ECO:0000259" key="1">
    <source>
        <dbReference type="PROSITE" id="PS50011"/>
    </source>
</evidence>
<dbReference type="InterPro" id="IPR008266">
    <property type="entry name" value="Tyr_kinase_AS"/>
</dbReference>
<dbReference type="InterPro" id="IPR000719">
    <property type="entry name" value="Prot_kinase_dom"/>
</dbReference>
<proteinExistence type="predicted"/>
<accession>A0A9W7YAV7</accession>
<dbReference type="Proteomes" id="UP001143981">
    <property type="component" value="Unassembled WGS sequence"/>
</dbReference>
<protein>
    <recommendedName>
        <fullName evidence="1">Protein kinase domain-containing protein</fullName>
    </recommendedName>
</protein>
<feature type="non-terminal residue" evidence="2">
    <location>
        <position position="509"/>
    </location>
</feature>
<dbReference type="InterPro" id="IPR011009">
    <property type="entry name" value="Kinase-like_dom_sf"/>
</dbReference>
<keyword evidence="3" id="KW-1185">Reference proteome</keyword>
<feature type="domain" description="Protein kinase" evidence="1">
    <location>
        <begin position="260"/>
        <end position="509"/>
    </location>
</feature>
<dbReference type="PANTHER" id="PTHR38248:SF2">
    <property type="entry name" value="FUNK1 11"/>
    <property type="match status" value="1"/>
</dbReference>
<dbReference type="OrthoDB" id="5584477at2759"/>
<dbReference type="SUPFAM" id="SSF56112">
    <property type="entry name" value="Protein kinase-like (PK-like)"/>
    <property type="match status" value="1"/>
</dbReference>
<dbReference type="Pfam" id="PF17667">
    <property type="entry name" value="Pkinase_fungal"/>
    <property type="match status" value="1"/>
</dbReference>
<comment type="caution">
    <text evidence="2">The sequence shown here is derived from an EMBL/GenBank/DDBJ whole genome shotgun (WGS) entry which is preliminary data.</text>
</comment>
<dbReference type="Gene3D" id="1.10.510.10">
    <property type="entry name" value="Transferase(Phosphotransferase) domain 1"/>
    <property type="match status" value="1"/>
</dbReference>
<dbReference type="GO" id="GO:0004672">
    <property type="term" value="F:protein kinase activity"/>
    <property type="evidence" value="ECO:0007669"/>
    <property type="project" value="InterPro"/>
</dbReference>
<evidence type="ECO:0000313" key="3">
    <source>
        <dbReference type="Proteomes" id="UP001143981"/>
    </source>
</evidence>
<evidence type="ECO:0000313" key="2">
    <source>
        <dbReference type="EMBL" id="KAJ1727526.1"/>
    </source>
</evidence>
<dbReference type="GO" id="GO:0005524">
    <property type="term" value="F:ATP binding"/>
    <property type="evidence" value="ECO:0007669"/>
    <property type="project" value="InterPro"/>
</dbReference>
<dbReference type="PROSITE" id="PS50011">
    <property type="entry name" value="PROTEIN_KINASE_DOM"/>
    <property type="match status" value="1"/>
</dbReference>
<dbReference type="InterPro" id="IPR040976">
    <property type="entry name" value="Pkinase_fungal"/>
</dbReference>
<reference evidence="2" key="1">
    <citation type="submission" date="2022-07" db="EMBL/GenBank/DDBJ databases">
        <title>Phylogenomic reconstructions and comparative analyses of Kickxellomycotina fungi.</title>
        <authorList>
            <person name="Reynolds N.K."/>
            <person name="Stajich J.E."/>
            <person name="Barry K."/>
            <person name="Grigoriev I.V."/>
            <person name="Crous P."/>
            <person name="Smith M.E."/>
        </authorList>
    </citation>
    <scope>NUCLEOTIDE SEQUENCE</scope>
    <source>
        <strain evidence="2">BCRC 34381</strain>
    </source>
</reference>
<dbReference type="PANTHER" id="PTHR38248">
    <property type="entry name" value="FUNK1 6"/>
    <property type="match status" value="1"/>
</dbReference>
<organism evidence="2 3">
    <name type="scientific">Coemansia biformis</name>
    <dbReference type="NCBI Taxonomy" id="1286918"/>
    <lineage>
        <taxon>Eukaryota</taxon>
        <taxon>Fungi</taxon>
        <taxon>Fungi incertae sedis</taxon>
        <taxon>Zoopagomycota</taxon>
        <taxon>Kickxellomycotina</taxon>
        <taxon>Kickxellomycetes</taxon>
        <taxon>Kickxellales</taxon>
        <taxon>Kickxellaceae</taxon>
        <taxon>Coemansia</taxon>
    </lineage>
</organism>
<sequence>MLFASVMPSQRLADRASESVSAQLEEFILDVEQYGALLNWVSMNPELLPADEPIMYPWIQAFIKFVADALPEAVNNGRASIPGPNARGPRRIIAFQLTNVVAVDSDDMRRPDIVLTEDIGQTEGGVANNRPAYWGAVGVIEVKRAKNGQRRAYEELFVYTRNIYANQYNRRFAWGLTICGTIVRACLFGHDKVIVSDVMDVSAASGRRRFVSLLVNWALCESAQLGYDPTIQWVEADGMWNIEIYDETSQETHTCHDAMMRHNTTSVFGRHTRCFRAKMTETVDGQVRETEVIIKDSWAHASIANGIAPRNELAYLREISDRLHNHGDLTGKYPHLNAGGIVRIRGSETPGVAIDDTTSTFISDLGVQMINYMPSRVHRRLAMSPIGRPLQTINTVDELIVVVHDVMCAHAAILEHCRILHRDISINNILIRGEGAQIVGMLIDFDYAVRTGGATGGQQNPDRTGTPPFMSIGNLELSSVERTALDDWESLIYILCWLGTIGINLTDEQ</sequence>